<accession>A0ABU1ZKP3</accession>
<name>A0ABU1ZKP3_9BURK</name>
<feature type="domain" description="GPI inositol-deacylase PGAP1-like alpha/beta" evidence="1">
    <location>
        <begin position="226"/>
        <end position="283"/>
    </location>
</feature>
<keyword evidence="3" id="KW-1185">Reference proteome</keyword>
<dbReference type="PANTHER" id="PTHR37946">
    <property type="entry name" value="SLL1969 PROTEIN"/>
    <property type="match status" value="1"/>
</dbReference>
<dbReference type="EMBL" id="JAVDXO010000002">
    <property type="protein sequence ID" value="MDR7306119.1"/>
    <property type="molecule type" value="Genomic_DNA"/>
</dbReference>
<dbReference type="Gene3D" id="3.40.50.1820">
    <property type="entry name" value="alpha/beta hydrolase"/>
    <property type="match status" value="1"/>
</dbReference>
<protein>
    <submittedName>
        <fullName evidence="2">Pimeloyl-ACP methyl ester carboxylesterase</fullName>
    </submittedName>
</protein>
<evidence type="ECO:0000313" key="3">
    <source>
        <dbReference type="Proteomes" id="UP001268089"/>
    </source>
</evidence>
<reference evidence="2 3" key="1">
    <citation type="submission" date="2023-07" db="EMBL/GenBank/DDBJ databases">
        <title>Sorghum-associated microbial communities from plants grown in Nebraska, USA.</title>
        <authorList>
            <person name="Schachtman D."/>
        </authorList>
    </citation>
    <scope>NUCLEOTIDE SEQUENCE [LARGE SCALE GENOMIC DNA]</scope>
    <source>
        <strain evidence="2 3">BE308</strain>
    </source>
</reference>
<dbReference type="InterPro" id="IPR029058">
    <property type="entry name" value="AB_hydrolase_fold"/>
</dbReference>
<dbReference type="SUPFAM" id="SSF53474">
    <property type="entry name" value="alpha/beta-Hydrolases"/>
    <property type="match status" value="1"/>
</dbReference>
<gene>
    <name evidence="2" type="ORF">J2X15_001397</name>
</gene>
<comment type="caution">
    <text evidence="2">The sequence shown here is derived from an EMBL/GenBank/DDBJ whole genome shotgun (WGS) entry which is preliminary data.</text>
</comment>
<dbReference type="Pfam" id="PF07819">
    <property type="entry name" value="PGAP1"/>
    <property type="match status" value="1"/>
</dbReference>
<evidence type="ECO:0000313" key="2">
    <source>
        <dbReference type="EMBL" id="MDR7306119.1"/>
    </source>
</evidence>
<organism evidence="2 3">
    <name type="scientific">Rhodoferax saidenbachensis</name>
    <dbReference type="NCBI Taxonomy" id="1484693"/>
    <lineage>
        <taxon>Bacteria</taxon>
        <taxon>Pseudomonadati</taxon>
        <taxon>Pseudomonadota</taxon>
        <taxon>Betaproteobacteria</taxon>
        <taxon>Burkholderiales</taxon>
        <taxon>Comamonadaceae</taxon>
        <taxon>Rhodoferax</taxon>
    </lineage>
</organism>
<dbReference type="PANTHER" id="PTHR37946:SF1">
    <property type="entry name" value="SLL1969 PROTEIN"/>
    <property type="match status" value="1"/>
</dbReference>
<dbReference type="InterPro" id="IPR012908">
    <property type="entry name" value="PGAP1-ab_dom-like"/>
</dbReference>
<proteinExistence type="predicted"/>
<sequence>MPLPPRPKALQHFRASDLRGVVQLATQATRGVARMAEGVHQSVWGSMGVPGGKTTGTTRGLTGLVYQTVQGVTQLVGSGAEAILGRLQPLLDAADAEAPDTPQREAVLAALNGVLGDRLAASGNPLATRLQLRHAGQRLDWTKLSTQPAAATVGGKLLIILHGLCMNDLQWTHTTATGEVRNHAAALAALGYTPVYVRYNSGLHTSDNGAALATELDQLVARWPVPVTEITVLAHSMGGLLTRSAVQQTGPSTPWRKVLKNIVFLGTPHHGAPLERAGNWVDVILGATPYSRPFAKLGQLRSAGITDLRYGFVSPQDWQGRNRFQKGPDRRAPVPLPEGVASYTVAATTATKRGALADRLLGDGLVPLRSALGLHDEAKRTLVFAKSNQCIAHQMNHMELLHRPEVTAQLMAWLAPGTSI</sequence>
<evidence type="ECO:0000259" key="1">
    <source>
        <dbReference type="Pfam" id="PF07819"/>
    </source>
</evidence>
<dbReference type="RefSeq" id="WP_310340755.1">
    <property type="nucleotide sequence ID" value="NZ_JAVDXO010000002.1"/>
</dbReference>
<dbReference type="Proteomes" id="UP001268089">
    <property type="component" value="Unassembled WGS sequence"/>
</dbReference>